<reference evidence="1 2" key="1">
    <citation type="journal article" date="2019" name="Nat. Ecol. Evol.">
        <title>Megaphylogeny resolves global patterns of mushroom evolution.</title>
        <authorList>
            <person name="Varga T."/>
            <person name="Krizsan K."/>
            <person name="Foldi C."/>
            <person name="Dima B."/>
            <person name="Sanchez-Garcia M."/>
            <person name="Sanchez-Ramirez S."/>
            <person name="Szollosi G.J."/>
            <person name="Szarkandi J.G."/>
            <person name="Papp V."/>
            <person name="Albert L."/>
            <person name="Andreopoulos W."/>
            <person name="Angelini C."/>
            <person name="Antonin V."/>
            <person name="Barry K.W."/>
            <person name="Bougher N.L."/>
            <person name="Buchanan P."/>
            <person name="Buyck B."/>
            <person name="Bense V."/>
            <person name="Catcheside P."/>
            <person name="Chovatia M."/>
            <person name="Cooper J."/>
            <person name="Damon W."/>
            <person name="Desjardin D."/>
            <person name="Finy P."/>
            <person name="Geml J."/>
            <person name="Haridas S."/>
            <person name="Hughes K."/>
            <person name="Justo A."/>
            <person name="Karasinski D."/>
            <person name="Kautmanova I."/>
            <person name="Kiss B."/>
            <person name="Kocsube S."/>
            <person name="Kotiranta H."/>
            <person name="LaButti K.M."/>
            <person name="Lechner B.E."/>
            <person name="Liimatainen K."/>
            <person name="Lipzen A."/>
            <person name="Lukacs Z."/>
            <person name="Mihaltcheva S."/>
            <person name="Morgado L.N."/>
            <person name="Niskanen T."/>
            <person name="Noordeloos M.E."/>
            <person name="Ohm R.A."/>
            <person name="Ortiz-Santana B."/>
            <person name="Ovrebo C."/>
            <person name="Racz N."/>
            <person name="Riley R."/>
            <person name="Savchenko A."/>
            <person name="Shiryaev A."/>
            <person name="Soop K."/>
            <person name="Spirin V."/>
            <person name="Szebenyi C."/>
            <person name="Tomsovsky M."/>
            <person name="Tulloss R.E."/>
            <person name="Uehling J."/>
            <person name="Grigoriev I.V."/>
            <person name="Vagvolgyi C."/>
            <person name="Papp T."/>
            <person name="Martin F.M."/>
            <person name="Miettinen O."/>
            <person name="Hibbett D.S."/>
            <person name="Nagy L.G."/>
        </authorList>
    </citation>
    <scope>NUCLEOTIDE SEQUENCE [LARGE SCALE GENOMIC DNA]</scope>
    <source>
        <strain evidence="1 2">NL-1719</strain>
    </source>
</reference>
<dbReference type="Proteomes" id="UP000308600">
    <property type="component" value="Unassembled WGS sequence"/>
</dbReference>
<dbReference type="EMBL" id="ML208501">
    <property type="protein sequence ID" value="TFK63849.1"/>
    <property type="molecule type" value="Genomic_DNA"/>
</dbReference>
<protein>
    <submittedName>
        <fullName evidence="1">MFS general substrate transporter</fullName>
    </submittedName>
</protein>
<keyword evidence="2" id="KW-1185">Reference proteome</keyword>
<accession>A0ACD3AE16</accession>
<evidence type="ECO:0000313" key="1">
    <source>
        <dbReference type="EMBL" id="TFK63849.1"/>
    </source>
</evidence>
<name>A0ACD3AE16_9AGAR</name>
<sequence length="754" mass="82536">MSAFHSKENASNSDMEDGKAIGKEFGGRTCAGRSSKSDSAYNGVKKLEGAYQGFGVSSTCLLFAALLISVYLYSLDNTTSAVWIPYGLFTTHVSVRSRTVLNVVNVLPLLIPAAQPLFAKIADVESRGWAFASARHILAAAAQNFSTLAAGRIINLFGFTGLRLLSRVLIADMTTLKWRGLASAAVSSIVFPNYFVFDIIARSILVKSGWRWGYGMFTIVVPAVVTPLLFILFVGERRAKTIGHLISSPHSSTPSPKSFLASFFETLQQFDIIGLLLLFVSITLILFPFNLPVTADNNILLTDNFWTDQSSTASLICGLLLLPVFGIWEWAAAKYPVVPKSVSVNWVVIVATLVLFLDFFSFSVSFYYIEAVLPFQKPWTYHQFNNFGEIHNVAIPVFGLLAGIGMRVFRRYKPFLILGLALRTIGVGMMIHSHGAGDGSDQEVVASQILQGIGSGFASIAALVGAQASVPHINVAMVTAIVLLASQAGSVMGAGIANAIWLNILPGKLVKYLPGFSGEELEQFLQIQTFRYPLNPLRQAAPGALKAYDEVLRTMATVATCLSLFAFVLSLTMHGAYLGDTQNAVDGRGLDGELVEESEIEREERVVGQGRKRRRSLMVENRTVNNAVQAWSLHFRRRSSGLLESTEGSRNSLVLLSTVRSQHLEFSGVIWFNSMTMNNRPKAFIYPKMTETTLHSKEVASKSDIGDGEGSEWPSQVGVSPQSRNYGVNEYQALIRCPAFTLEIHKTRLMDEDS</sequence>
<gene>
    <name evidence="1" type="ORF">BDN72DRAFT_881860</name>
</gene>
<evidence type="ECO:0000313" key="2">
    <source>
        <dbReference type="Proteomes" id="UP000308600"/>
    </source>
</evidence>
<proteinExistence type="predicted"/>
<organism evidence="1 2">
    <name type="scientific">Pluteus cervinus</name>
    <dbReference type="NCBI Taxonomy" id="181527"/>
    <lineage>
        <taxon>Eukaryota</taxon>
        <taxon>Fungi</taxon>
        <taxon>Dikarya</taxon>
        <taxon>Basidiomycota</taxon>
        <taxon>Agaricomycotina</taxon>
        <taxon>Agaricomycetes</taxon>
        <taxon>Agaricomycetidae</taxon>
        <taxon>Agaricales</taxon>
        <taxon>Pluteineae</taxon>
        <taxon>Pluteaceae</taxon>
        <taxon>Pluteus</taxon>
    </lineage>
</organism>